<accession>A0A5N6K878</accession>
<evidence type="ECO:0000313" key="2">
    <source>
        <dbReference type="Proteomes" id="UP000326757"/>
    </source>
</evidence>
<dbReference type="EMBL" id="VIGI01000006">
    <property type="protein sequence ID" value="KAB8298671.1"/>
    <property type="molecule type" value="Genomic_DNA"/>
</dbReference>
<sequence>MAGNDCYRRKSGLYLSPEETGIYHFRVKSGQIGKSGNDKRAVMWKCTVAISRGYVWTGKCSRSSGWSVERG</sequence>
<reference evidence="1 2" key="1">
    <citation type="submission" date="2019-06" db="EMBL/GenBank/DDBJ databases">
        <title>Genome Sequence of the Brown Rot Fungal Pathogen Monilinia laxa.</title>
        <authorList>
            <person name="De Miccolis Angelini R.M."/>
            <person name="Landi L."/>
            <person name="Abate D."/>
            <person name="Pollastro S."/>
            <person name="Romanazzi G."/>
            <person name="Faretra F."/>
        </authorList>
    </citation>
    <scope>NUCLEOTIDE SEQUENCE [LARGE SCALE GENOMIC DNA]</scope>
    <source>
        <strain evidence="1 2">Mlax316</strain>
    </source>
</reference>
<gene>
    <name evidence="1" type="ORF">EYC80_000849</name>
</gene>
<proteinExistence type="predicted"/>
<dbReference type="Proteomes" id="UP000326757">
    <property type="component" value="Unassembled WGS sequence"/>
</dbReference>
<evidence type="ECO:0000313" key="1">
    <source>
        <dbReference type="EMBL" id="KAB8298671.1"/>
    </source>
</evidence>
<comment type="caution">
    <text evidence="1">The sequence shown here is derived from an EMBL/GenBank/DDBJ whole genome shotgun (WGS) entry which is preliminary data.</text>
</comment>
<protein>
    <submittedName>
        <fullName evidence="1">Uncharacterized protein</fullName>
    </submittedName>
</protein>
<name>A0A5N6K878_MONLA</name>
<dbReference type="AlphaFoldDB" id="A0A5N6K878"/>
<organism evidence="1 2">
    <name type="scientific">Monilinia laxa</name>
    <name type="common">Brown rot fungus</name>
    <name type="synonym">Sclerotinia laxa</name>
    <dbReference type="NCBI Taxonomy" id="61186"/>
    <lineage>
        <taxon>Eukaryota</taxon>
        <taxon>Fungi</taxon>
        <taxon>Dikarya</taxon>
        <taxon>Ascomycota</taxon>
        <taxon>Pezizomycotina</taxon>
        <taxon>Leotiomycetes</taxon>
        <taxon>Helotiales</taxon>
        <taxon>Sclerotiniaceae</taxon>
        <taxon>Monilinia</taxon>
    </lineage>
</organism>
<keyword evidence="2" id="KW-1185">Reference proteome</keyword>